<feature type="chain" id="PRO_5027044333" evidence="1">
    <location>
        <begin position="24"/>
        <end position="98"/>
    </location>
</feature>
<proteinExistence type="predicted"/>
<evidence type="ECO:0000256" key="1">
    <source>
        <dbReference type="SAM" id="SignalP"/>
    </source>
</evidence>
<sequence length="98" mass="10414">MNRRAAVALAALSSFLFAFLLSAAPALHEHLHSDAGHPQHECALTVVETGIESDDAPLAVAVPRAVSLFSTVPALQPVWLPALFQRARVFEHAPPALS</sequence>
<reference evidence="2" key="1">
    <citation type="submission" date="2020-02" db="EMBL/GenBank/DDBJ databases">
        <authorList>
            <person name="Meier V. D."/>
        </authorList>
    </citation>
    <scope>NUCLEOTIDE SEQUENCE</scope>
    <source>
        <strain evidence="2">AVDCRST_MAG42</strain>
    </source>
</reference>
<dbReference type="AlphaFoldDB" id="A0A6J4HD39"/>
<keyword evidence="1" id="KW-0732">Signal</keyword>
<gene>
    <name evidence="2" type="ORF">AVDCRST_MAG42-588</name>
</gene>
<protein>
    <submittedName>
        <fullName evidence="2">Uncharacterized protein</fullName>
    </submittedName>
</protein>
<evidence type="ECO:0000313" key="2">
    <source>
        <dbReference type="EMBL" id="CAA9221091.1"/>
    </source>
</evidence>
<accession>A0A6J4HD39</accession>
<name>A0A6J4HD39_9BACT</name>
<dbReference type="EMBL" id="CADCTA010000037">
    <property type="protein sequence ID" value="CAA9221091.1"/>
    <property type="molecule type" value="Genomic_DNA"/>
</dbReference>
<organism evidence="2">
    <name type="scientific">uncultured Chthoniobacterales bacterium</name>
    <dbReference type="NCBI Taxonomy" id="1836801"/>
    <lineage>
        <taxon>Bacteria</taxon>
        <taxon>Pseudomonadati</taxon>
        <taxon>Verrucomicrobiota</taxon>
        <taxon>Spartobacteria</taxon>
        <taxon>Chthoniobacterales</taxon>
        <taxon>environmental samples</taxon>
    </lineage>
</organism>
<feature type="signal peptide" evidence="1">
    <location>
        <begin position="1"/>
        <end position="23"/>
    </location>
</feature>